<evidence type="ECO:0000259" key="9">
    <source>
        <dbReference type="PROSITE" id="PS00794"/>
    </source>
</evidence>
<dbReference type="Pfam" id="PF01288">
    <property type="entry name" value="HPPK"/>
    <property type="match status" value="1"/>
</dbReference>
<dbReference type="GO" id="GO:0046656">
    <property type="term" value="P:folic acid biosynthetic process"/>
    <property type="evidence" value="ECO:0007669"/>
    <property type="project" value="UniProtKB-KW"/>
</dbReference>
<name>A0A380G9I5_STAIN</name>
<dbReference type="STRING" id="1141106.GCA_000308095_00341"/>
<dbReference type="AlphaFoldDB" id="A0A380G9I5"/>
<dbReference type="Proteomes" id="UP000255549">
    <property type="component" value="Unassembled WGS sequence"/>
</dbReference>
<keyword evidence="5" id="KW-0547">Nucleotide-binding</keyword>
<keyword evidence="4 10" id="KW-0808">Transferase</keyword>
<dbReference type="NCBIfam" id="TIGR01498">
    <property type="entry name" value="folK"/>
    <property type="match status" value="1"/>
</dbReference>
<evidence type="ECO:0000256" key="7">
    <source>
        <dbReference type="ARBA" id="ARBA00022840"/>
    </source>
</evidence>
<evidence type="ECO:0000256" key="8">
    <source>
        <dbReference type="ARBA" id="ARBA00022909"/>
    </source>
</evidence>
<keyword evidence="6 10" id="KW-0418">Kinase</keyword>
<evidence type="ECO:0000313" key="11">
    <source>
        <dbReference type="Proteomes" id="UP000255549"/>
    </source>
</evidence>
<dbReference type="UniPathway" id="UPA00077">
    <property type="reaction ID" value="UER00155"/>
</dbReference>
<proteinExistence type="predicted"/>
<evidence type="ECO:0000256" key="6">
    <source>
        <dbReference type="ARBA" id="ARBA00022777"/>
    </source>
</evidence>
<dbReference type="SUPFAM" id="SSF55083">
    <property type="entry name" value="6-hydroxymethyl-7,8-dihydropterin pyrophosphokinase, HPPK"/>
    <property type="match status" value="1"/>
</dbReference>
<evidence type="ECO:0000256" key="3">
    <source>
        <dbReference type="ARBA" id="ARBA00013253"/>
    </source>
</evidence>
<dbReference type="GO" id="GO:0003848">
    <property type="term" value="F:2-amino-4-hydroxy-6-hydroxymethyldihydropteridine diphosphokinase activity"/>
    <property type="evidence" value="ECO:0007669"/>
    <property type="project" value="UniProtKB-EC"/>
</dbReference>
<comment type="catalytic activity">
    <reaction evidence="1">
        <text>6-hydroxymethyl-7,8-dihydropterin + ATP = (7,8-dihydropterin-6-yl)methyl diphosphate + AMP + H(+)</text>
        <dbReference type="Rhea" id="RHEA:11412"/>
        <dbReference type="ChEBI" id="CHEBI:15378"/>
        <dbReference type="ChEBI" id="CHEBI:30616"/>
        <dbReference type="ChEBI" id="CHEBI:44841"/>
        <dbReference type="ChEBI" id="CHEBI:72950"/>
        <dbReference type="ChEBI" id="CHEBI:456215"/>
        <dbReference type="EC" id="2.7.6.3"/>
    </reaction>
</comment>
<accession>A0A380G9I5</accession>
<evidence type="ECO:0000256" key="5">
    <source>
        <dbReference type="ARBA" id="ARBA00022741"/>
    </source>
</evidence>
<evidence type="ECO:0000313" key="10">
    <source>
        <dbReference type="EMBL" id="SUM47804.1"/>
    </source>
</evidence>
<dbReference type="Gene3D" id="3.30.70.560">
    <property type="entry name" value="7,8-Dihydro-6-hydroxymethylpterin-pyrophosphokinase HPPK"/>
    <property type="match status" value="1"/>
</dbReference>
<keyword evidence="8" id="KW-0289">Folate biosynthesis</keyword>
<dbReference type="PANTHER" id="PTHR43071:SF1">
    <property type="entry name" value="2-AMINO-4-HYDROXY-6-HYDROXYMETHYLDIHYDROPTERIDINE PYROPHOSPHOKINASE"/>
    <property type="match status" value="1"/>
</dbReference>
<evidence type="ECO:0000256" key="2">
    <source>
        <dbReference type="ARBA" id="ARBA00005051"/>
    </source>
</evidence>
<dbReference type="GO" id="GO:0046654">
    <property type="term" value="P:tetrahydrofolate biosynthetic process"/>
    <property type="evidence" value="ECO:0007669"/>
    <property type="project" value="UniProtKB-UniPathway"/>
</dbReference>
<dbReference type="OrthoDB" id="9808041at2"/>
<reference evidence="10 11" key="1">
    <citation type="submission" date="2018-06" db="EMBL/GenBank/DDBJ databases">
        <authorList>
            <consortium name="Pathogen Informatics"/>
            <person name="Doyle S."/>
        </authorList>
    </citation>
    <scope>NUCLEOTIDE SEQUENCE [LARGE SCALE GENOMIC DNA]</scope>
    <source>
        <strain evidence="11">NCTC 11048</strain>
    </source>
</reference>
<evidence type="ECO:0000256" key="1">
    <source>
        <dbReference type="ARBA" id="ARBA00000198"/>
    </source>
</evidence>
<dbReference type="RefSeq" id="WP_019169408.1">
    <property type="nucleotide sequence ID" value="NZ_CAIB01000257.1"/>
</dbReference>
<keyword evidence="7" id="KW-0067">ATP-binding</keyword>
<dbReference type="EC" id="2.7.6.3" evidence="3"/>
<evidence type="ECO:0000256" key="4">
    <source>
        <dbReference type="ARBA" id="ARBA00022679"/>
    </source>
</evidence>
<dbReference type="PANTHER" id="PTHR43071">
    <property type="entry name" value="2-AMINO-4-HYDROXY-6-HYDROXYMETHYLDIHYDROPTERIDINE PYROPHOSPHOKINASE"/>
    <property type="match status" value="1"/>
</dbReference>
<gene>
    <name evidence="10" type="primary">folK</name>
    <name evidence="10" type="ORF">NCTC11048_02907</name>
</gene>
<comment type="pathway">
    <text evidence="2">Cofactor biosynthesis; tetrahydrofolate biosynthesis; 2-amino-4-hydroxy-6-hydroxymethyl-7,8-dihydropteridine diphosphate from 7,8-dihydroneopterin triphosphate: step 4/4.</text>
</comment>
<protein>
    <recommendedName>
        <fullName evidence="3">2-amino-4-hydroxy-6-hydroxymethyldihydropteridine diphosphokinase</fullName>
        <ecNumber evidence="3">2.7.6.3</ecNumber>
    </recommendedName>
</protein>
<feature type="domain" description="7,8-dihydro-6-hydroxymethylpterin-pyrophosphokinase" evidence="9">
    <location>
        <begin position="88"/>
        <end position="99"/>
    </location>
</feature>
<dbReference type="GO" id="GO:0005524">
    <property type="term" value="F:ATP binding"/>
    <property type="evidence" value="ECO:0007669"/>
    <property type="project" value="UniProtKB-KW"/>
</dbReference>
<sequence length="161" mass="18161">MIDAYLGLGSNMGDREAQLKAAIALLDAHDRINVVAISPIYETKPVGYTEQPDFLNLCLHIQTQLSAHDLLNVALKTEAELHRVRQVRWGPRTMDIDILLYGDEIIEEDDLTVPHPRMTERAFVMVPLNDIASNVIEPHSGQKIQHLVPNDDTVVKYKETL</sequence>
<dbReference type="InterPro" id="IPR035907">
    <property type="entry name" value="Hppk_sf"/>
</dbReference>
<organism evidence="10 11">
    <name type="scientific">Staphylococcus intermedius NCTC 11048</name>
    <dbReference type="NCBI Taxonomy" id="1141106"/>
    <lineage>
        <taxon>Bacteria</taxon>
        <taxon>Bacillati</taxon>
        <taxon>Bacillota</taxon>
        <taxon>Bacilli</taxon>
        <taxon>Bacillales</taxon>
        <taxon>Staphylococcaceae</taxon>
        <taxon>Staphylococcus</taxon>
        <taxon>Staphylococcus intermedius group</taxon>
    </lineage>
</organism>
<dbReference type="GO" id="GO:0016301">
    <property type="term" value="F:kinase activity"/>
    <property type="evidence" value="ECO:0007669"/>
    <property type="project" value="UniProtKB-KW"/>
</dbReference>
<dbReference type="PROSITE" id="PS00794">
    <property type="entry name" value="HPPK"/>
    <property type="match status" value="1"/>
</dbReference>
<keyword evidence="11" id="KW-1185">Reference proteome</keyword>
<dbReference type="CDD" id="cd00483">
    <property type="entry name" value="HPPK"/>
    <property type="match status" value="1"/>
</dbReference>
<dbReference type="InterPro" id="IPR000550">
    <property type="entry name" value="Hppk"/>
</dbReference>
<dbReference type="EMBL" id="UHDP01000003">
    <property type="protein sequence ID" value="SUM47804.1"/>
    <property type="molecule type" value="Genomic_DNA"/>
</dbReference>